<feature type="transmembrane region" description="Helical" evidence="5">
    <location>
        <begin position="6"/>
        <end position="24"/>
    </location>
</feature>
<dbReference type="Pfam" id="PF03547">
    <property type="entry name" value="Mem_trans"/>
    <property type="match status" value="1"/>
</dbReference>
<reference evidence="6" key="1">
    <citation type="submission" date="2018-05" db="EMBL/GenBank/DDBJ databases">
        <authorList>
            <person name="Lanie J.A."/>
            <person name="Ng W.-L."/>
            <person name="Kazmierczak K.M."/>
            <person name="Andrzejewski T.M."/>
            <person name="Davidsen T.M."/>
            <person name="Wayne K.J."/>
            <person name="Tettelin H."/>
            <person name="Glass J.I."/>
            <person name="Rusch D."/>
            <person name="Podicherti R."/>
            <person name="Tsui H.-C.T."/>
            <person name="Winkler M.E."/>
        </authorList>
    </citation>
    <scope>NUCLEOTIDE SEQUENCE</scope>
</reference>
<keyword evidence="3 5" id="KW-1133">Transmembrane helix</keyword>
<keyword evidence="4 5" id="KW-0472">Membrane</keyword>
<sequence>MAEFLKVLSAVLPVFLIALLGFQLRRMDWLTKAADDSLLKVSVNVLLPCLAFSNISNNP</sequence>
<evidence type="ECO:0008006" key="7">
    <source>
        <dbReference type="Google" id="ProtNLM"/>
    </source>
</evidence>
<evidence type="ECO:0000256" key="1">
    <source>
        <dbReference type="ARBA" id="ARBA00004141"/>
    </source>
</evidence>
<protein>
    <recommendedName>
        <fullName evidence="7">AEC family transporter</fullName>
    </recommendedName>
</protein>
<comment type="subcellular location">
    <subcellularLocation>
        <location evidence="1">Membrane</location>
        <topology evidence="1">Multi-pass membrane protein</topology>
    </subcellularLocation>
</comment>
<keyword evidence="2 5" id="KW-0812">Transmembrane</keyword>
<evidence type="ECO:0000256" key="4">
    <source>
        <dbReference type="ARBA" id="ARBA00023136"/>
    </source>
</evidence>
<organism evidence="6">
    <name type="scientific">marine metagenome</name>
    <dbReference type="NCBI Taxonomy" id="408172"/>
    <lineage>
        <taxon>unclassified sequences</taxon>
        <taxon>metagenomes</taxon>
        <taxon>ecological metagenomes</taxon>
    </lineage>
</organism>
<dbReference type="AlphaFoldDB" id="A0A382ARJ7"/>
<proteinExistence type="predicted"/>
<evidence type="ECO:0000256" key="2">
    <source>
        <dbReference type="ARBA" id="ARBA00022692"/>
    </source>
</evidence>
<feature type="non-terminal residue" evidence="6">
    <location>
        <position position="59"/>
    </location>
</feature>
<gene>
    <name evidence="6" type="ORF">METZ01_LOCUS156765</name>
</gene>
<dbReference type="GO" id="GO:0055085">
    <property type="term" value="P:transmembrane transport"/>
    <property type="evidence" value="ECO:0007669"/>
    <property type="project" value="InterPro"/>
</dbReference>
<evidence type="ECO:0000256" key="5">
    <source>
        <dbReference type="SAM" id="Phobius"/>
    </source>
</evidence>
<name>A0A382ARJ7_9ZZZZ</name>
<dbReference type="InterPro" id="IPR004776">
    <property type="entry name" value="Mem_transp_PIN-like"/>
</dbReference>
<dbReference type="GO" id="GO:0016020">
    <property type="term" value="C:membrane"/>
    <property type="evidence" value="ECO:0007669"/>
    <property type="project" value="UniProtKB-SubCell"/>
</dbReference>
<accession>A0A382ARJ7</accession>
<dbReference type="EMBL" id="UINC01026447">
    <property type="protein sequence ID" value="SVB03911.1"/>
    <property type="molecule type" value="Genomic_DNA"/>
</dbReference>
<evidence type="ECO:0000313" key="6">
    <source>
        <dbReference type="EMBL" id="SVB03911.1"/>
    </source>
</evidence>
<evidence type="ECO:0000256" key="3">
    <source>
        <dbReference type="ARBA" id="ARBA00022989"/>
    </source>
</evidence>